<comment type="caution">
    <text evidence="3">The sequence shown here is derived from an EMBL/GenBank/DDBJ whole genome shotgun (WGS) entry which is preliminary data.</text>
</comment>
<feature type="non-terminal residue" evidence="3">
    <location>
        <position position="1"/>
    </location>
</feature>
<feature type="region of interest" description="Disordered" evidence="2">
    <location>
        <begin position="389"/>
        <end position="412"/>
    </location>
</feature>
<keyword evidence="1" id="KW-0175">Coiled coil</keyword>
<name>A0A699GXE0_TANCI</name>
<evidence type="ECO:0000256" key="2">
    <source>
        <dbReference type="SAM" id="MobiDB-lite"/>
    </source>
</evidence>
<dbReference type="AlphaFoldDB" id="A0A699GXE0"/>
<dbReference type="EMBL" id="BKCJ010068286">
    <property type="protein sequence ID" value="GEW66504.1"/>
    <property type="molecule type" value="Genomic_DNA"/>
</dbReference>
<protein>
    <submittedName>
        <fullName evidence="3">Uncharacterized protein</fullName>
    </submittedName>
</protein>
<evidence type="ECO:0000313" key="3">
    <source>
        <dbReference type="EMBL" id="GEW66504.1"/>
    </source>
</evidence>
<sequence>LLFELRLQELVQMSKAAITVRKYEAGVTLTNEQNDFLFANASRMEEIKELSANICLMAKIQPTNFDSDAGPSNDSTFLNEAIYTLVRRVIHRPGELYVSQASYTLVRQVIRWSGESYVGQASYTLVRTKLVKQDTSNRSENDTHAEDVDIKPVNDKEPMAEADRNITHDSTIMCHRGGEIDQNAKKCQDSCPLLDPSFDNMTTEFSNQYLKSESISLKKTIAQLQKDFSRMEAHCVNMELKYQNKALKDGQHGQILNETSNEAKIKKETEVLETINIELEHSVAKLLAENEKLYKDNENLKQIHKDLYDSIKKTRVQTKEFNDLLIAQVNSKTVENADLKAQIQETIFANVSLKNELRKVKGNSMYTEFENPSILMKLVLQPSRNQSVVRQPNAFKSERPNFENHDLPPKLK</sequence>
<reference evidence="3" key="1">
    <citation type="journal article" date="2019" name="Sci. Rep.">
        <title>Draft genome of Tanacetum cinerariifolium, the natural source of mosquito coil.</title>
        <authorList>
            <person name="Yamashiro T."/>
            <person name="Shiraishi A."/>
            <person name="Satake H."/>
            <person name="Nakayama K."/>
        </authorList>
    </citation>
    <scope>NUCLEOTIDE SEQUENCE</scope>
</reference>
<feature type="compositionally biased region" description="Basic and acidic residues" evidence="2">
    <location>
        <begin position="396"/>
        <end position="412"/>
    </location>
</feature>
<evidence type="ECO:0000256" key="1">
    <source>
        <dbReference type="SAM" id="Coils"/>
    </source>
</evidence>
<accession>A0A699GXE0</accession>
<organism evidence="3">
    <name type="scientific">Tanacetum cinerariifolium</name>
    <name type="common">Dalmatian daisy</name>
    <name type="synonym">Chrysanthemum cinerariifolium</name>
    <dbReference type="NCBI Taxonomy" id="118510"/>
    <lineage>
        <taxon>Eukaryota</taxon>
        <taxon>Viridiplantae</taxon>
        <taxon>Streptophyta</taxon>
        <taxon>Embryophyta</taxon>
        <taxon>Tracheophyta</taxon>
        <taxon>Spermatophyta</taxon>
        <taxon>Magnoliopsida</taxon>
        <taxon>eudicotyledons</taxon>
        <taxon>Gunneridae</taxon>
        <taxon>Pentapetalae</taxon>
        <taxon>asterids</taxon>
        <taxon>campanulids</taxon>
        <taxon>Asterales</taxon>
        <taxon>Asteraceae</taxon>
        <taxon>Asteroideae</taxon>
        <taxon>Anthemideae</taxon>
        <taxon>Anthemidinae</taxon>
        <taxon>Tanacetum</taxon>
    </lineage>
</organism>
<feature type="coiled-coil region" evidence="1">
    <location>
        <begin position="276"/>
        <end position="303"/>
    </location>
</feature>
<gene>
    <name evidence="3" type="ORF">Tci_238480</name>
</gene>
<proteinExistence type="predicted"/>